<comment type="catalytic activity">
    <reaction evidence="1">
        <text>ATP + protein L-histidine = ADP + protein N-phospho-L-histidine.</text>
        <dbReference type="EC" id="2.7.13.3"/>
    </reaction>
</comment>
<dbReference type="Proteomes" id="UP000034081">
    <property type="component" value="Unassembled WGS sequence"/>
</dbReference>
<feature type="transmembrane region" description="Helical" evidence="8">
    <location>
        <begin position="38"/>
        <end position="57"/>
    </location>
</feature>
<keyword evidence="8" id="KW-0472">Membrane</keyword>
<dbReference type="InterPro" id="IPR004358">
    <property type="entry name" value="Sig_transdc_His_kin-like_C"/>
</dbReference>
<dbReference type="Pfam" id="PF02518">
    <property type="entry name" value="HATPase_c"/>
    <property type="match status" value="1"/>
</dbReference>
<accession>A0A0G0P7E0</accession>
<dbReference type="SUPFAM" id="SSF47384">
    <property type="entry name" value="Homodimeric domain of signal transducing histidine kinase"/>
    <property type="match status" value="1"/>
</dbReference>
<keyword evidence="5 10" id="KW-0418">Kinase</keyword>
<dbReference type="PRINTS" id="PR00344">
    <property type="entry name" value="BCTRLSENSOR"/>
</dbReference>
<keyword evidence="8" id="KW-0812">Transmembrane</keyword>
<feature type="transmembrane region" description="Helical" evidence="8">
    <location>
        <begin position="264"/>
        <end position="282"/>
    </location>
</feature>
<evidence type="ECO:0000256" key="3">
    <source>
        <dbReference type="ARBA" id="ARBA00022553"/>
    </source>
</evidence>
<evidence type="ECO:0000256" key="8">
    <source>
        <dbReference type="SAM" id="Phobius"/>
    </source>
</evidence>
<evidence type="ECO:0000256" key="6">
    <source>
        <dbReference type="ARBA" id="ARBA00023012"/>
    </source>
</evidence>
<evidence type="ECO:0000256" key="5">
    <source>
        <dbReference type="ARBA" id="ARBA00022777"/>
    </source>
</evidence>
<evidence type="ECO:0000256" key="7">
    <source>
        <dbReference type="SAM" id="Coils"/>
    </source>
</evidence>
<dbReference type="CDD" id="cd16922">
    <property type="entry name" value="HATPase_EvgS-ArcB-TorS-like"/>
    <property type="match status" value="1"/>
</dbReference>
<dbReference type="FunFam" id="3.30.565.10:FF:000010">
    <property type="entry name" value="Sensor histidine kinase RcsC"/>
    <property type="match status" value="1"/>
</dbReference>
<evidence type="ECO:0000259" key="9">
    <source>
        <dbReference type="PROSITE" id="PS50109"/>
    </source>
</evidence>
<dbReference type="SMART" id="SM00387">
    <property type="entry name" value="HATPase_c"/>
    <property type="match status" value="1"/>
</dbReference>
<dbReference type="PROSITE" id="PS50109">
    <property type="entry name" value="HIS_KIN"/>
    <property type="match status" value="1"/>
</dbReference>
<dbReference type="InterPro" id="IPR003594">
    <property type="entry name" value="HATPase_dom"/>
</dbReference>
<feature type="transmembrane region" description="Helical" evidence="8">
    <location>
        <begin position="143"/>
        <end position="163"/>
    </location>
</feature>
<name>A0A0G0P7E0_9BACT</name>
<dbReference type="SMART" id="SM00388">
    <property type="entry name" value="HisKA"/>
    <property type="match status" value="1"/>
</dbReference>
<organism evidence="10 11">
    <name type="scientific">Candidatus Woesebacteria bacterium GW2011_GWB1_38_8</name>
    <dbReference type="NCBI Taxonomy" id="1618570"/>
    <lineage>
        <taxon>Bacteria</taxon>
        <taxon>Candidatus Woeseibacteriota</taxon>
    </lineage>
</organism>
<dbReference type="InterPro" id="IPR036097">
    <property type="entry name" value="HisK_dim/P_sf"/>
</dbReference>
<dbReference type="Pfam" id="PF16927">
    <property type="entry name" value="HisKA_7TM"/>
    <property type="match status" value="1"/>
</dbReference>
<evidence type="ECO:0000256" key="4">
    <source>
        <dbReference type="ARBA" id="ARBA00022679"/>
    </source>
</evidence>
<evidence type="ECO:0000313" key="11">
    <source>
        <dbReference type="Proteomes" id="UP000034081"/>
    </source>
</evidence>
<keyword evidence="8" id="KW-1133">Transmembrane helix</keyword>
<dbReference type="FunFam" id="1.10.287.130:FF:000001">
    <property type="entry name" value="Two-component sensor histidine kinase"/>
    <property type="match status" value="1"/>
</dbReference>
<dbReference type="PANTHER" id="PTHR43711">
    <property type="entry name" value="TWO-COMPONENT HISTIDINE KINASE"/>
    <property type="match status" value="1"/>
</dbReference>
<feature type="transmembrane region" description="Helical" evidence="8">
    <location>
        <begin position="175"/>
        <end position="198"/>
    </location>
</feature>
<feature type="transmembrane region" description="Helical" evidence="8">
    <location>
        <begin position="231"/>
        <end position="252"/>
    </location>
</feature>
<keyword evidence="4" id="KW-0808">Transferase</keyword>
<dbReference type="GO" id="GO:0000155">
    <property type="term" value="F:phosphorelay sensor kinase activity"/>
    <property type="evidence" value="ECO:0007669"/>
    <property type="project" value="InterPro"/>
</dbReference>
<comment type="caution">
    <text evidence="10">The sequence shown here is derived from an EMBL/GenBank/DDBJ whole genome shotgun (WGS) entry which is preliminary data.</text>
</comment>
<dbReference type="InterPro" id="IPR003661">
    <property type="entry name" value="HisK_dim/P_dom"/>
</dbReference>
<dbReference type="InterPro" id="IPR031621">
    <property type="entry name" value="HisKA_7TM"/>
</dbReference>
<dbReference type="CDD" id="cd00082">
    <property type="entry name" value="HisKA"/>
    <property type="match status" value="1"/>
</dbReference>
<sequence length="529" mass="58623">MSLLAPLTLIILVVVVASNLILSFVVYKNDRKSATNRIFSLLNLVVSAWLVVMYLSLHEQANTQLNLLLIRLSIFLATPMSSLFFLFANTLPSKVLRISRAKLILLATATLLVMLISVSPFAFTGIEFVNGSPNPLPGPGMAPFGLFTISLSVAAVVALFRKFRTTSGVEKRQLNFIILGVLLMLGLITVTVFGPVVFFKDNSFVSLVPIYTLIFTGLTTLAIVRHGLFDIKIILTEAVTVILWIILFAKIFVSQSLPEAIVDILVFSVIVVFGILLIRSVIREIEQRKILEDLTERLKQLDAQKDEFISMAAHELRAPMTAIKGYVSMVLEGDTGDIPEKARGFLADANNINDRLIRLVNNMLNVSRIEEGRMVYQEEVESLSRVLRSVFNQFIPEAQRKNLEYTLEIPPQVKDSVKVDPDRVQEIIGNLVSNAIKYTDTGSVKVKLSQSEPNTVRCEVIDTGPGISDEEQKQLFQKFRRAESSVGKTTGTGLGLYISRLLVEKFGGKIGLTSKPGSGSNFWFELPLA</sequence>
<keyword evidence="3" id="KW-0597">Phosphoprotein</keyword>
<evidence type="ECO:0000256" key="1">
    <source>
        <dbReference type="ARBA" id="ARBA00000085"/>
    </source>
</evidence>
<keyword evidence="7" id="KW-0175">Coiled coil</keyword>
<dbReference type="InterPro" id="IPR005467">
    <property type="entry name" value="His_kinase_dom"/>
</dbReference>
<dbReference type="InterPro" id="IPR036890">
    <property type="entry name" value="HATPase_C_sf"/>
</dbReference>
<proteinExistence type="predicted"/>
<feature type="transmembrane region" description="Helical" evidence="8">
    <location>
        <begin position="6"/>
        <end position="26"/>
    </location>
</feature>
<dbReference type="InterPro" id="IPR050736">
    <property type="entry name" value="Sensor_HK_Regulatory"/>
</dbReference>
<dbReference type="Pfam" id="PF00512">
    <property type="entry name" value="HisKA"/>
    <property type="match status" value="1"/>
</dbReference>
<evidence type="ECO:0000256" key="2">
    <source>
        <dbReference type="ARBA" id="ARBA00012438"/>
    </source>
</evidence>
<keyword evidence="6" id="KW-0902">Two-component regulatory system</keyword>
<feature type="transmembrane region" description="Helical" evidence="8">
    <location>
        <begin position="204"/>
        <end position="224"/>
    </location>
</feature>
<evidence type="ECO:0000313" key="10">
    <source>
        <dbReference type="EMBL" id="KKQ85206.1"/>
    </source>
</evidence>
<dbReference type="EC" id="2.7.13.3" evidence="2"/>
<feature type="domain" description="Histidine kinase" evidence="9">
    <location>
        <begin position="311"/>
        <end position="529"/>
    </location>
</feature>
<dbReference type="AlphaFoldDB" id="A0A0G0P7E0"/>
<dbReference type="EMBL" id="LBVL01000009">
    <property type="protein sequence ID" value="KKQ85206.1"/>
    <property type="molecule type" value="Genomic_DNA"/>
</dbReference>
<dbReference type="Gene3D" id="3.30.565.10">
    <property type="entry name" value="Histidine kinase-like ATPase, C-terminal domain"/>
    <property type="match status" value="1"/>
</dbReference>
<feature type="transmembrane region" description="Helical" evidence="8">
    <location>
        <begin position="103"/>
        <end position="123"/>
    </location>
</feature>
<gene>
    <name evidence="10" type="ORF">UT08_C0009G0040</name>
</gene>
<feature type="transmembrane region" description="Helical" evidence="8">
    <location>
        <begin position="69"/>
        <end position="91"/>
    </location>
</feature>
<protein>
    <recommendedName>
        <fullName evidence="2">histidine kinase</fullName>
        <ecNumber evidence="2">2.7.13.3</ecNumber>
    </recommendedName>
</protein>
<dbReference type="PANTHER" id="PTHR43711:SF1">
    <property type="entry name" value="HISTIDINE KINASE 1"/>
    <property type="match status" value="1"/>
</dbReference>
<feature type="coiled-coil region" evidence="7">
    <location>
        <begin position="284"/>
        <end position="311"/>
    </location>
</feature>
<reference evidence="10 11" key="1">
    <citation type="journal article" date="2015" name="Nature">
        <title>rRNA introns, odd ribosomes, and small enigmatic genomes across a large radiation of phyla.</title>
        <authorList>
            <person name="Brown C.T."/>
            <person name="Hug L.A."/>
            <person name="Thomas B.C."/>
            <person name="Sharon I."/>
            <person name="Castelle C.J."/>
            <person name="Singh A."/>
            <person name="Wilkins M.J."/>
            <person name="Williams K.H."/>
            <person name="Banfield J.F."/>
        </authorList>
    </citation>
    <scope>NUCLEOTIDE SEQUENCE [LARGE SCALE GENOMIC DNA]</scope>
</reference>
<dbReference type="SUPFAM" id="SSF55874">
    <property type="entry name" value="ATPase domain of HSP90 chaperone/DNA topoisomerase II/histidine kinase"/>
    <property type="match status" value="1"/>
</dbReference>
<dbReference type="Gene3D" id="1.10.287.130">
    <property type="match status" value="1"/>
</dbReference>
<dbReference type="STRING" id="1618570.UT08_C0009G0040"/>